<dbReference type="EMBL" id="CP049989">
    <property type="protein sequence ID" value="QIM51542.1"/>
    <property type="molecule type" value="Genomic_DNA"/>
</dbReference>
<gene>
    <name evidence="2" type="ORF">G9Q37_05010</name>
</gene>
<proteinExistence type="predicted"/>
<sequence length="49" mass="5198">MQKLFAAIVSAVMLLSAPAFAASHAGGKMDDKVDCTKKENADKEACKKK</sequence>
<evidence type="ECO:0000313" key="3">
    <source>
        <dbReference type="Proteomes" id="UP000503162"/>
    </source>
</evidence>
<name>A0A6G8IEF7_9BURK</name>
<keyword evidence="1" id="KW-0732">Signal</keyword>
<protein>
    <recommendedName>
        <fullName evidence="4">Pentapeptide MXKDX repeat protein</fullName>
    </recommendedName>
</protein>
<evidence type="ECO:0000256" key="1">
    <source>
        <dbReference type="SAM" id="SignalP"/>
    </source>
</evidence>
<reference evidence="2 3" key="1">
    <citation type="submission" date="2020-03" db="EMBL/GenBank/DDBJ databases">
        <title>Hydrogenophaga sp. nov. isolated from cyanobacterial mat.</title>
        <authorList>
            <person name="Thorat V."/>
            <person name="Kirdat K."/>
            <person name="Tiwarekar B."/>
            <person name="Costa E.D."/>
            <person name="Yadav A."/>
        </authorList>
    </citation>
    <scope>NUCLEOTIDE SEQUENCE [LARGE SCALE GENOMIC DNA]</scope>
    <source>
        <strain evidence="2 3">BA0156</strain>
    </source>
</reference>
<dbReference type="Proteomes" id="UP000503162">
    <property type="component" value="Chromosome"/>
</dbReference>
<dbReference type="RefSeq" id="WP_166225426.1">
    <property type="nucleotide sequence ID" value="NZ_CP049989.1"/>
</dbReference>
<accession>A0A6G8IEF7</accession>
<keyword evidence="3" id="KW-1185">Reference proteome</keyword>
<evidence type="ECO:0000313" key="2">
    <source>
        <dbReference type="EMBL" id="QIM51542.1"/>
    </source>
</evidence>
<feature type="chain" id="PRO_5026354559" description="Pentapeptide MXKDX repeat protein" evidence="1">
    <location>
        <begin position="22"/>
        <end position="49"/>
    </location>
</feature>
<evidence type="ECO:0008006" key="4">
    <source>
        <dbReference type="Google" id="ProtNLM"/>
    </source>
</evidence>
<feature type="signal peptide" evidence="1">
    <location>
        <begin position="1"/>
        <end position="21"/>
    </location>
</feature>
<organism evidence="2 3">
    <name type="scientific">Hydrogenophaga crocea</name>
    <dbReference type="NCBI Taxonomy" id="2716225"/>
    <lineage>
        <taxon>Bacteria</taxon>
        <taxon>Pseudomonadati</taxon>
        <taxon>Pseudomonadota</taxon>
        <taxon>Betaproteobacteria</taxon>
        <taxon>Burkholderiales</taxon>
        <taxon>Comamonadaceae</taxon>
        <taxon>Hydrogenophaga</taxon>
    </lineage>
</organism>
<dbReference type="AlphaFoldDB" id="A0A6G8IEF7"/>
<dbReference type="KEGG" id="hcz:G9Q37_05010"/>